<dbReference type="GeneID" id="20326938"/>
<reference evidence="1 2" key="1">
    <citation type="submission" date="2013-11" db="EMBL/GenBank/DDBJ databases">
        <title>Opisthorchis viverrini - life in the bile duct.</title>
        <authorList>
            <person name="Young N.D."/>
            <person name="Nagarajan N."/>
            <person name="Lin S.J."/>
            <person name="Korhonen P.K."/>
            <person name="Jex A.R."/>
            <person name="Hall R.S."/>
            <person name="Safavi-Hemami H."/>
            <person name="Kaewkong W."/>
            <person name="Bertrand D."/>
            <person name="Gao S."/>
            <person name="Seet Q."/>
            <person name="Wongkham S."/>
            <person name="Teh B.T."/>
            <person name="Wongkham C."/>
            <person name="Intapan P.M."/>
            <person name="Maleewong W."/>
            <person name="Yang X."/>
            <person name="Hu M."/>
            <person name="Wang Z."/>
            <person name="Hofmann A."/>
            <person name="Sternberg P.W."/>
            <person name="Tan P."/>
            <person name="Wang J."/>
            <person name="Gasser R.B."/>
        </authorList>
    </citation>
    <scope>NUCLEOTIDE SEQUENCE [LARGE SCALE GENOMIC DNA]</scope>
</reference>
<name>A0A075AA94_OPIVI</name>
<dbReference type="CTD" id="20326938"/>
<protein>
    <submittedName>
        <fullName evidence="1">Uncharacterized protein</fullName>
    </submittedName>
</protein>
<dbReference type="AlphaFoldDB" id="A0A075AA94"/>
<evidence type="ECO:0000313" key="2">
    <source>
        <dbReference type="Proteomes" id="UP000054324"/>
    </source>
</evidence>
<feature type="non-terminal residue" evidence="1">
    <location>
        <position position="85"/>
    </location>
</feature>
<evidence type="ECO:0000313" key="1">
    <source>
        <dbReference type="EMBL" id="KER32655.1"/>
    </source>
</evidence>
<proteinExistence type="predicted"/>
<sequence length="85" mass="9551">MVEFFSEQFTTLTQHLQSNWPTHCMDALICTARITDGIGGNHASVTLWLIVTEAKDACPTSMDPIEESIAEALRSDDKEWTVYKC</sequence>
<dbReference type="Proteomes" id="UP000054324">
    <property type="component" value="Unassembled WGS sequence"/>
</dbReference>
<dbReference type="KEGG" id="ovi:T265_12770"/>
<dbReference type="OrthoDB" id="10354743at2759"/>
<keyword evidence="2" id="KW-1185">Reference proteome</keyword>
<gene>
    <name evidence="1" type="ORF">T265_12770</name>
</gene>
<accession>A0A075AA94</accession>
<dbReference type="RefSeq" id="XP_009163653.1">
    <property type="nucleotide sequence ID" value="XM_009165389.1"/>
</dbReference>
<organism evidence="1 2">
    <name type="scientific">Opisthorchis viverrini</name>
    <name type="common">Southeast Asian liver fluke</name>
    <dbReference type="NCBI Taxonomy" id="6198"/>
    <lineage>
        <taxon>Eukaryota</taxon>
        <taxon>Metazoa</taxon>
        <taxon>Spiralia</taxon>
        <taxon>Lophotrochozoa</taxon>
        <taxon>Platyhelminthes</taxon>
        <taxon>Trematoda</taxon>
        <taxon>Digenea</taxon>
        <taxon>Opisthorchiida</taxon>
        <taxon>Opisthorchiata</taxon>
        <taxon>Opisthorchiidae</taxon>
        <taxon>Opisthorchis</taxon>
    </lineage>
</organism>
<dbReference type="EMBL" id="KL596632">
    <property type="protein sequence ID" value="KER32655.1"/>
    <property type="molecule type" value="Genomic_DNA"/>
</dbReference>